<feature type="compositionally biased region" description="Low complexity" evidence="3">
    <location>
        <begin position="14"/>
        <end position="26"/>
    </location>
</feature>
<keyword evidence="4" id="KW-1133">Transmembrane helix</keyword>
<dbReference type="InterPro" id="IPR007110">
    <property type="entry name" value="Ig-like_dom"/>
</dbReference>
<feature type="region of interest" description="Disordered" evidence="3">
    <location>
        <begin position="1"/>
        <end position="26"/>
    </location>
</feature>
<dbReference type="GO" id="GO:0009653">
    <property type="term" value="P:anatomical structure morphogenesis"/>
    <property type="evidence" value="ECO:0007669"/>
    <property type="project" value="UniProtKB-ARBA"/>
</dbReference>
<keyword evidence="1" id="KW-0677">Repeat</keyword>
<dbReference type="PROSITE" id="PS50835">
    <property type="entry name" value="IG_LIKE"/>
    <property type="match status" value="2"/>
</dbReference>
<dbReference type="FunFam" id="2.60.40.10:FF:000031">
    <property type="entry name" value="Myosin-binding protein C, slow type"/>
    <property type="match status" value="1"/>
</dbReference>
<evidence type="ECO:0000256" key="3">
    <source>
        <dbReference type="SAM" id="MobiDB-lite"/>
    </source>
</evidence>
<evidence type="ECO:0000313" key="7">
    <source>
        <dbReference type="EMBL" id="CAG7826519.1"/>
    </source>
</evidence>
<proteinExistence type="predicted"/>
<keyword evidence="4" id="KW-0472">Membrane</keyword>
<feature type="compositionally biased region" description="Basic and acidic residues" evidence="3">
    <location>
        <begin position="490"/>
        <end position="501"/>
    </location>
</feature>
<dbReference type="SMART" id="SM00409">
    <property type="entry name" value="IG"/>
    <property type="match status" value="2"/>
</dbReference>
<dbReference type="CDD" id="cd00063">
    <property type="entry name" value="FN3"/>
    <property type="match status" value="2"/>
</dbReference>
<dbReference type="Proteomes" id="UP000708208">
    <property type="component" value="Unassembled WGS sequence"/>
</dbReference>
<feature type="transmembrane region" description="Helical" evidence="4">
    <location>
        <begin position="784"/>
        <end position="812"/>
    </location>
</feature>
<feature type="region of interest" description="Disordered" evidence="3">
    <location>
        <begin position="727"/>
        <end position="768"/>
    </location>
</feature>
<dbReference type="PANTHER" id="PTHR13817">
    <property type="entry name" value="TITIN"/>
    <property type="match status" value="1"/>
</dbReference>
<protein>
    <submittedName>
        <fullName evidence="7">Uncharacterized protein</fullName>
    </submittedName>
</protein>
<feature type="domain" description="Ig-like" evidence="5">
    <location>
        <begin position="113"/>
        <end position="202"/>
    </location>
</feature>
<dbReference type="PROSITE" id="PS50853">
    <property type="entry name" value="FN3"/>
    <property type="match status" value="2"/>
</dbReference>
<dbReference type="Pfam" id="PF00041">
    <property type="entry name" value="fn3"/>
    <property type="match status" value="1"/>
</dbReference>
<dbReference type="PANTHER" id="PTHR13817:SF167">
    <property type="entry name" value="MYOMESIN AND MYOSIN BINDING PROTEIN"/>
    <property type="match status" value="1"/>
</dbReference>
<feature type="region of interest" description="Disordered" evidence="3">
    <location>
        <begin position="671"/>
        <end position="692"/>
    </location>
</feature>
<dbReference type="OrthoDB" id="6107607at2759"/>
<dbReference type="SMART" id="SM00408">
    <property type="entry name" value="IGc2"/>
    <property type="match status" value="2"/>
</dbReference>
<organism evidence="7 8">
    <name type="scientific">Allacma fusca</name>
    <dbReference type="NCBI Taxonomy" id="39272"/>
    <lineage>
        <taxon>Eukaryota</taxon>
        <taxon>Metazoa</taxon>
        <taxon>Ecdysozoa</taxon>
        <taxon>Arthropoda</taxon>
        <taxon>Hexapoda</taxon>
        <taxon>Collembola</taxon>
        <taxon>Symphypleona</taxon>
        <taxon>Sminthuridae</taxon>
        <taxon>Allacma</taxon>
    </lineage>
</organism>
<evidence type="ECO:0000256" key="2">
    <source>
        <dbReference type="ARBA" id="ARBA00023319"/>
    </source>
</evidence>
<evidence type="ECO:0000259" key="5">
    <source>
        <dbReference type="PROSITE" id="PS50835"/>
    </source>
</evidence>
<feature type="compositionally biased region" description="Polar residues" evidence="3">
    <location>
        <begin position="519"/>
        <end position="546"/>
    </location>
</feature>
<evidence type="ECO:0000313" key="8">
    <source>
        <dbReference type="Proteomes" id="UP000708208"/>
    </source>
</evidence>
<dbReference type="InterPro" id="IPR003598">
    <property type="entry name" value="Ig_sub2"/>
</dbReference>
<dbReference type="Pfam" id="PF07679">
    <property type="entry name" value="I-set"/>
    <property type="match status" value="2"/>
</dbReference>
<dbReference type="InterPro" id="IPR050964">
    <property type="entry name" value="Striated_Muscle_Regulatory"/>
</dbReference>
<gene>
    <name evidence="7" type="ORF">AFUS01_LOCUS36569</name>
</gene>
<comment type="caution">
    <text evidence="7">The sequence shown here is derived from an EMBL/GenBank/DDBJ whole genome shotgun (WGS) entry which is preliminary data.</text>
</comment>
<feature type="compositionally biased region" description="Basic residues" evidence="3">
    <location>
        <begin position="1"/>
        <end position="11"/>
    </location>
</feature>
<dbReference type="AlphaFoldDB" id="A0A8J2LNU5"/>
<dbReference type="GO" id="GO:0030154">
    <property type="term" value="P:cell differentiation"/>
    <property type="evidence" value="ECO:0007669"/>
    <property type="project" value="UniProtKB-ARBA"/>
</dbReference>
<name>A0A8J2LNU5_9HEXA</name>
<dbReference type="InterPro" id="IPR003961">
    <property type="entry name" value="FN3_dom"/>
</dbReference>
<feature type="domain" description="Ig-like" evidence="5">
    <location>
        <begin position="219"/>
        <end position="296"/>
    </location>
</feature>
<keyword evidence="4" id="KW-0812">Transmembrane</keyword>
<feature type="region of interest" description="Disordered" evidence="3">
    <location>
        <begin position="490"/>
        <end position="604"/>
    </location>
</feature>
<feature type="compositionally biased region" description="Polar residues" evidence="3">
    <location>
        <begin position="583"/>
        <end position="592"/>
    </location>
</feature>
<accession>A0A8J2LNU5</accession>
<evidence type="ECO:0000259" key="6">
    <source>
        <dbReference type="PROSITE" id="PS50853"/>
    </source>
</evidence>
<feature type="compositionally biased region" description="Basic and acidic residues" evidence="3">
    <location>
        <begin position="568"/>
        <end position="582"/>
    </location>
</feature>
<feature type="compositionally biased region" description="Polar residues" evidence="3">
    <location>
        <begin position="671"/>
        <end position="681"/>
    </location>
</feature>
<dbReference type="InterPro" id="IPR013098">
    <property type="entry name" value="Ig_I-set"/>
</dbReference>
<feature type="domain" description="Fibronectin type-III" evidence="6">
    <location>
        <begin position="303"/>
        <end position="392"/>
    </location>
</feature>
<dbReference type="EMBL" id="CAJVCH010540030">
    <property type="protein sequence ID" value="CAG7826519.1"/>
    <property type="molecule type" value="Genomic_DNA"/>
</dbReference>
<keyword evidence="2" id="KW-0393">Immunoglobulin domain</keyword>
<evidence type="ECO:0000256" key="1">
    <source>
        <dbReference type="ARBA" id="ARBA00022737"/>
    </source>
</evidence>
<dbReference type="InterPro" id="IPR003599">
    <property type="entry name" value="Ig_sub"/>
</dbReference>
<reference evidence="7" key="1">
    <citation type="submission" date="2021-06" db="EMBL/GenBank/DDBJ databases">
        <authorList>
            <person name="Hodson N. C."/>
            <person name="Mongue J. A."/>
            <person name="Jaron S. K."/>
        </authorList>
    </citation>
    <scope>NUCLEOTIDE SEQUENCE</scope>
</reference>
<keyword evidence="8" id="KW-1185">Reference proteome</keyword>
<evidence type="ECO:0000256" key="4">
    <source>
        <dbReference type="SAM" id="Phobius"/>
    </source>
</evidence>
<sequence length="817" mass="91378">MGNQSSRKKAYKVPPGAGKPGSPSKPTVEYIGDDVMVRWNEPLSSGGCPIIGYVLQFNRVDGDIWESYRVDGTECLLKNLDDTFVFRVVAENLVGYSDPSETSVPVSFEFSEPVLLVPLSAVTRAIEFEKVEFTCRIWGMPNPELTWYLNGDEILPSNRIFMHTDGIDYKLVFNHIKISDDGELRAVARNLLGEIDSTATIVVEAPPRIKSPKNYDDGIICRVGETLRLKFGTAGRPKPEIAWYHEGELLNGRFKLQEIGDVAILSVESVTRNDAGEYTIRVENSIGEDIAHVLVTVIDRPIPPEKPIVIQLSDNSCLLEWEPLNEDVTAYIVEYFRDGWGVWLKALSTKHRGCKIRDLIPGSKYRFRIRAENHFGTSDGGEESVQIYIPESKKEHGSVMSSIQEDEFEVVGELQPGSSFEKLEQIIPPIPDTRKPKAPYNKKLEEFKPEITLPSSMETVSEPSFKMPSPRAVPNKYESLFHREVNVTKGNELKPPEEKSTLVKRPASASPVEPELMTKESNLFRRNQLIGNPSPTRSYDSLRTTPSPQPDIGTRYFDHYSATSKKARGMDRFEKYRKDTKPESSPTATSLSDTKEDDMDDQSLKENSFIIVEDAEDCEDESAEMVVSQLVVPVKSGNVKISTSFDNGSFCASVKSSMDDLHLSFDQSRNPTPDYLSSSPLPHNLESMSNRSSRSNLLESLAELSNLNKNVDRDGVRIERDVVNVRGNPSASTTAEECRSEPSQKPIGAMNQLSDNEPVPGPTDGTPSDFKSLKFRINRVVDGFIVLLIFSLLGPLLFTNVYTLTVFCLLLIKMTFM</sequence>
<feature type="domain" description="Fibronectin type-III" evidence="6">
    <location>
        <begin position="22"/>
        <end position="113"/>
    </location>
</feature>
<dbReference type="SMART" id="SM00060">
    <property type="entry name" value="FN3"/>
    <property type="match status" value="2"/>
</dbReference>
<dbReference type="CDD" id="cd00096">
    <property type="entry name" value="Ig"/>
    <property type="match status" value="1"/>
</dbReference>